<comment type="caution">
    <text evidence="7">The sequence shown here is derived from an EMBL/GenBank/DDBJ whole genome shotgun (WGS) entry which is preliminary data.</text>
</comment>
<dbReference type="SMART" id="SM00862">
    <property type="entry name" value="Trans_reg_C"/>
    <property type="match status" value="1"/>
</dbReference>
<feature type="DNA-binding region" description="OmpR/PhoB-type" evidence="5">
    <location>
        <begin position="1"/>
        <end position="85"/>
    </location>
</feature>
<keyword evidence="4 5" id="KW-0238">DNA-binding</keyword>
<dbReference type="InterPro" id="IPR011990">
    <property type="entry name" value="TPR-like_helical_dom_sf"/>
</dbReference>
<evidence type="ECO:0000256" key="3">
    <source>
        <dbReference type="ARBA" id="ARBA00022840"/>
    </source>
</evidence>
<dbReference type="Gene3D" id="1.25.40.10">
    <property type="entry name" value="Tetratricopeptide repeat domain"/>
    <property type="match status" value="2"/>
</dbReference>
<dbReference type="Gene3D" id="1.10.10.10">
    <property type="entry name" value="Winged helix-like DNA-binding domain superfamily/Winged helix DNA-binding domain"/>
    <property type="match status" value="1"/>
</dbReference>
<organism evidence="7 8">
    <name type="scientific">Ilumatobacter fluminis</name>
    <dbReference type="NCBI Taxonomy" id="467091"/>
    <lineage>
        <taxon>Bacteria</taxon>
        <taxon>Bacillati</taxon>
        <taxon>Actinomycetota</taxon>
        <taxon>Acidimicrobiia</taxon>
        <taxon>Acidimicrobiales</taxon>
        <taxon>Ilumatobacteraceae</taxon>
        <taxon>Ilumatobacter</taxon>
    </lineage>
</organism>
<dbReference type="InterPro" id="IPR016032">
    <property type="entry name" value="Sig_transdc_resp-reg_C-effctor"/>
</dbReference>
<accession>A0A4R7HW49</accession>
<proteinExistence type="inferred from homology"/>
<dbReference type="GO" id="GO:0004016">
    <property type="term" value="F:adenylate cyclase activity"/>
    <property type="evidence" value="ECO:0007669"/>
    <property type="project" value="TreeGrafter"/>
</dbReference>
<evidence type="ECO:0000256" key="5">
    <source>
        <dbReference type="PROSITE-ProRule" id="PRU01091"/>
    </source>
</evidence>
<keyword evidence="3" id="KW-0067">ATP-binding</keyword>
<dbReference type="InterPro" id="IPR036388">
    <property type="entry name" value="WH-like_DNA-bd_sf"/>
</dbReference>
<dbReference type="PROSITE" id="PS51755">
    <property type="entry name" value="OMPR_PHOB"/>
    <property type="match status" value="1"/>
</dbReference>
<evidence type="ECO:0000256" key="1">
    <source>
        <dbReference type="ARBA" id="ARBA00005820"/>
    </source>
</evidence>
<dbReference type="GO" id="GO:0005737">
    <property type="term" value="C:cytoplasm"/>
    <property type="evidence" value="ECO:0007669"/>
    <property type="project" value="TreeGrafter"/>
</dbReference>
<dbReference type="GO" id="GO:0006355">
    <property type="term" value="P:regulation of DNA-templated transcription"/>
    <property type="evidence" value="ECO:0007669"/>
    <property type="project" value="InterPro"/>
</dbReference>
<dbReference type="GO" id="GO:0003677">
    <property type="term" value="F:DNA binding"/>
    <property type="evidence" value="ECO:0007669"/>
    <property type="project" value="UniProtKB-UniRule"/>
</dbReference>
<dbReference type="InterPro" id="IPR005158">
    <property type="entry name" value="BTAD"/>
</dbReference>
<dbReference type="SUPFAM" id="SSF46894">
    <property type="entry name" value="C-terminal effector domain of the bipartite response regulators"/>
    <property type="match status" value="1"/>
</dbReference>
<sequence length="1060" mass="113903">MVLRGRTRVFAGSDAIELRPKERAVVAALAAAHPTPLPSSRLAELIWGDAQPASAVKSIHNHVSRLKRSADGLVDSHPDGYRLGPDVVVDLASGDPTDQLLADLPDTPEVLELRAQLRVAATDADEVALAASADVEPTPELVERLRRAVEDEPFREHRWSLLASAQMRLGRRREALLTLADARRQLAEVGLTPGPDLVDLESTILAADPTPAAGTPRPAPPIHPHRDDPFVGRETELDRLGTVWDETCTLGGPRMVVVRGQAGIGKTRLVDEFCRRAGVDDPDVRVLWGRHRPDTGRALGAITEAVERAVAHDPTLVPADDPLRILLGDHAPEPGLAADLVRTRVGRSLSQLVERLSDRPTIWLFDDLQWASADSVVLLQEAIDGASAPLLIVGTSRPDDGDGAGRWGEVARSIGIVDIALEPLERGDVARLVTERTDLPVDERGAEALHLRTGGLPLYASELARAASATGRLDIDEVPAPIREWLHHRIATLDDDAVAVLRSAAVSGQSVELPVVATVCDLTVDDAATRLDQLAQRGFLDVDTAANVSFSHALTRDIVEESIGPLVRIRLHVATAEALGVSRPDEHARIARHFDAAGDARAHGHASLAGERSLPVGAWSHATECFTIAARHAVAPAETIRANVGLGRALLGAGRADDASAALLGAAALADEHDDVVMHARAALTLVGRAGRGALAHDEAAQFDVLRRALDHIERTASRDDRVLEPLRSDLERELAFLMLLTGPKVERDRLLRSALDRAERLTPPDPNTHARALLGYRYAQLGPNDLPGRLADLDRVAALPAKAVTPEVRITTELYRCDDLVRANRHVEAAEALDRATALLADYPDPYWAWTVETWRGLLHLVAGDLEQADAVSAHAVGLREAFVEAHVCRAVNQVAIALYAGTVVGMIDLLTAAVDASPNIPTFRAVLSLCAAEAGDDRLAARHLRWFVDERVENLPDDPNRFLGLGVLAHTASMLGDVEAAEALFPLLRPYDGQWVSLSCYGGGGASWGPVSHGLGALATTLERDDAAEYLQRAALEAAHAPLARDRVDRNRSRLDAA</sequence>
<keyword evidence="2" id="KW-0547">Nucleotide-binding</keyword>
<evidence type="ECO:0000259" key="6">
    <source>
        <dbReference type="PROSITE" id="PS51755"/>
    </source>
</evidence>
<comment type="similarity">
    <text evidence="1">Belongs to the AfsR/DnrI/RedD regulatory family.</text>
</comment>
<evidence type="ECO:0000256" key="4">
    <source>
        <dbReference type="ARBA" id="ARBA00023125"/>
    </source>
</evidence>
<name>A0A4R7HW49_9ACTN</name>
<gene>
    <name evidence="7" type="ORF">BDK89_0864</name>
</gene>
<dbReference type="Pfam" id="PF03704">
    <property type="entry name" value="BTAD"/>
    <property type="match status" value="1"/>
</dbReference>
<dbReference type="AlphaFoldDB" id="A0A4R7HW49"/>
<dbReference type="Pfam" id="PF13191">
    <property type="entry name" value="AAA_16"/>
    <property type="match status" value="1"/>
</dbReference>
<evidence type="ECO:0000256" key="2">
    <source>
        <dbReference type="ARBA" id="ARBA00022741"/>
    </source>
</evidence>
<dbReference type="GO" id="GO:0005524">
    <property type="term" value="F:ATP binding"/>
    <property type="evidence" value="ECO:0007669"/>
    <property type="project" value="UniProtKB-KW"/>
</dbReference>
<evidence type="ECO:0000313" key="7">
    <source>
        <dbReference type="EMBL" id="TDT15297.1"/>
    </source>
</evidence>
<dbReference type="Proteomes" id="UP000294558">
    <property type="component" value="Unassembled WGS sequence"/>
</dbReference>
<protein>
    <submittedName>
        <fullName evidence="7">Transcriptional regulator</fullName>
    </submittedName>
</protein>
<dbReference type="PANTHER" id="PTHR16305:SF35">
    <property type="entry name" value="TRANSCRIPTIONAL ACTIVATOR DOMAIN"/>
    <property type="match status" value="1"/>
</dbReference>
<dbReference type="Gene3D" id="3.40.50.300">
    <property type="entry name" value="P-loop containing nucleotide triphosphate hydrolases"/>
    <property type="match status" value="1"/>
</dbReference>
<dbReference type="InterPro" id="IPR001867">
    <property type="entry name" value="OmpR/PhoB-type_DNA-bd"/>
</dbReference>
<dbReference type="EMBL" id="SOAU01000001">
    <property type="protein sequence ID" value="TDT15297.1"/>
    <property type="molecule type" value="Genomic_DNA"/>
</dbReference>
<dbReference type="InterPro" id="IPR027417">
    <property type="entry name" value="P-loop_NTPase"/>
</dbReference>
<dbReference type="PANTHER" id="PTHR16305">
    <property type="entry name" value="TESTICULAR SOLUBLE ADENYLYL CYCLASE"/>
    <property type="match status" value="1"/>
</dbReference>
<dbReference type="InterPro" id="IPR041664">
    <property type="entry name" value="AAA_16"/>
</dbReference>
<reference evidence="7 8" key="1">
    <citation type="submission" date="2019-03" db="EMBL/GenBank/DDBJ databases">
        <title>Sequencing the genomes of 1000 actinobacteria strains.</title>
        <authorList>
            <person name="Klenk H.-P."/>
        </authorList>
    </citation>
    <scope>NUCLEOTIDE SEQUENCE [LARGE SCALE GENOMIC DNA]</scope>
    <source>
        <strain evidence="7 8">DSM 18936</strain>
    </source>
</reference>
<dbReference type="SMART" id="SM01043">
    <property type="entry name" value="BTAD"/>
    <property type="match status" value="1"/>
</dbReference>
<evidence type="ECO:0000313" key="8">
    <source>
        <dbReference type="Proteomes" id="UP000294558"/>
    </source>
</evidence>
<keyword evidence="8" id="KW-1185">Reference proteome</keyword>
<dbReference type="SUPFAM" id="SSF52540">
    <property type="entry name" value="P-loop containing nucleoside triphosphate hydrolases"/>
    <property type="match status" value="1"/>
</dbReference>
<dbReference type="SUPFAM" id="SSF48452">
    <property type="entry name" value="TPR-like"/>
    <property type="match status" value="2"/>
</dbReference>
<feature type="domain" description="OmpR/PhoB-type" evidence="6">
    <location>
        <begin position="1"/>
        <end position="85"/>
    </location>
</feature>
<dbReference type="GO" id="GO:0000160">
    <property type="term" value="P:phosphorelay signal transduction system"/>
    <property type="evidence" value="ECO:0007669"/>
    <property type="project" value="InterPro"/>
</dbReference>